<proteinExistence type="predicted"/>
<evidence type="ECO:0000313" key="2">
    <source>
        <dbReference type="EMBL" id="KXL52850.1"/>
    </source>
</evidence>
<dbReference type="Proteomes" id="UP000070539">
    <property type="component" value="Unassembled WGS sequence"/>
</dbReference>
<comment type="caution">
    <text evidence="2">The sequence shown here is derived from an EMBL/GenBank/DDBJ whole genome shotgun (WGS) entry which is preliminary data.</text>
</comment>
<keyword evidence="3" id="KW-1185">Reference proteome</keyword>
<keyword evidence="1" id="KW-0812">Transmembrane</keyword>
<keyword evidence="1" id="KW-1133">Transmembrane helix</keyword>
<gene>
    <name evidence="2" type="ORF">CLNEO_18730</name>
</gene>
<feature type="transmembrane region" description="Helical" evidence="1">
    <location>
        <begin position="12"/>
        <end position="34"/>
    </location>
</feature>
<name>A0A136WEB4_9FIRM</name>
<dbReference type="AlphaFoldDB" id="A0A136WEB4"/>
<organism evidence="2 3">
    <name type="scientific">Anaerotignum neopropionicum</name>
    <dbReference type="NCBI Taxonomy" id="36847"/>
    <lineage>
        <taxon>Bacteria</taxon>
        <taxon>Bacillati</taxon>
        <taxon>Bacillota</taxon>
        <taxon>Clostridia</taxon>
        <taxon>Lachnospirales</taxon>
        <taxon>Anaerotignaceae</taxon>
        <taxon>Anaerotignum</taxon>
    </lineage>
</organism>
<dbReference type="EMBL" id="LRVM01000005">
    <property type="protein sequence ID" value="KXL52850.1"/>
    <property type="molecule type" value="Genomic_DNA"/>
</dbReference>
<reference evidence="2 3" key="1">
    <citation type="submission" date="2016-01" db="EMBL/GenBank/DDBJ databases">
        <title>Genome sequence of Clostridium neopropionicum X4, DSM-3847.</title>
        <authorList>
            <person name="Poehlein A."/>
            <person name="Beck M.H."/>
            <person name="Bengelsdorf F.R."/>
            <person name="Daniel R."/>
            <person name="Duerre P."/>
        </authorList>
    </citation>
    <scope>NUCLEOTIDE SEQUENCE [LARGE SCALE GENOMIC DNA]</scope>
    <source>
        <strain evidence="2 3">DSM-3847</strain>
    </source>
</reference>
<dbReference type="STRING" id="36847.CLNEO_18730"/>
<protein>
    <recommendedName>
        <fullName evidence="4">Arsenical-resistance protein</fullName>
    </recommendedName>
</protein>
<evidence type="ECO:0000256" key="1">
    <source>
        <dbReference type="SAM" id="Phobius"/>
    </source>
</evidence>
<evidence type="ECO:0008006" key="4">
    <source>
        <dbReference type="Google" id="ProtNLM"/>
    </source>
</evidence>
<sequence>MGKSKITGIGFFEKYLTIWVALFMVVGVLIGKFLPGIPDLLGRFE</sequence>
<keyword evidence="1" id="KW-0472">Membrane</keyword>
<accession>A0A136WEB4</accession>
<dbReference type="PATRIC" id="fig|36847.3.peg.2201"/>
<evidence type="ECO:0000313" key="3">
    <source>
        <dbReference type="Proteomes" id="UP000070539"/>
    </source>
</evidence>